<dbReference type="RefSeq" id="WP_345154896.1">
    <property type="nucleotide sequence ID" value="NZ_BAABEO010000051.1"/>
</dbReference>
<accession>A0ABP7DIS0</accession>
<keyword evidence="2" id="KW-1185">Reference proteome</keyword>
<comment type="caution">
    <text evidence="1">The sequence shown here is derived from an EMBL/GenBank/DDBJ whole genome shotgun (WGS) entry which is preliminary data.</text>
</comment>
<reference evidence="2" key="1">
    <citation type="journal article" date="2019" name="Int. J. Syst. Evol. Microbiol.">
        <title>The Global Catalogue of Microorganisms (GCM) 10K type strain sequencing project: providing services to taxonomists for standard genome sequencing and annotation.</title>
        <authorList>
            <consortium name="The Broad Institute Genomics Platform"/>
            <consortium name="The Broad Institute Genome Sequencing Center for Infectious Disease"/>
            <person name="Wu L."/>
            <person name="Ma J."/>
        </authorList>
    </citation>
    <scope>NUCLEOTIDE SEQUENCE [LARGE SCALE GENOMIC DNA]</scope>
    <source>
        <strain evidence="2">JCM 30742</strain>
    </source>
</reference>
<protein>
    <submittedName>
        <fullName evidence="1">Uncharacterized protein</fullName>
    </submittedName>
</protein>
<dbReference type="EMBL" id="BAABEO010000051">
    <property type="protein sequence ID" value="GAA3705768.1"/>
    <property type="molecule type" value="Genomic_DNA"/>
</dbReference>
<dbReference type="Proteomes" id="UP001500752">
    <property type="component" value="Unassembled WGS sequence"/>
</dbReference>
<name>A0ABP7DIS0_9MICC</name>
<gene>
    <name evidence="1" type="ORF">GCM10023081_47050</name>
</gene>
<evidence type="ECO:0000313" key="1">
    <source>
        <dbReference type="EMBL" id="GAA3705768.1"/>
    </source>
</evidence>
<organism evidence="1 2">
    <name type="scientific">Arthrobacter ginkgonis</name>
    <dbReference type="NCBI Taxonomy" id="1630594"/>
    <lineage>
        <taxon>Bacteria</taxon>
        <taxon>Bacillati</taxon>
        <taxon>Actinomycetota</taxon>
        <taxon>Actinomycetes</taxon>
        <taxon>Micrococcales</taxon>
        <taxon>Micrococcaceae</taxon>
        <taxon>Arthrobacter</taxon>
    </lineage>
</organism>
<proteinExistence type="predicted"/>
<sequence length="164" mass="18432">MSTEKRRTKRRYAHELYPQRGEWEVRPLEVEVPALYAYAAGMDPQGTGWFKAEGPEKVARIANMIQCQEIALAADAMLQGLTGQAAWEFVVKNLTDDGELFYERVVHYGVDPDKIKPYPCGPTPDHHDHLSEPDARGWQTVTRVDGTEDACPDCTEPVTEEAAK</sequence>
<evidence type="ECO:0000313" key="2">
    <source>
        <dbReference type="Proteomes" id="UP001500752"/>
    </source>
</evidence>